<evidence type="ECO:0000313" key="7">
    <source>
        <dbReference type="Proteomes" id="UP000593847"/>
    </source>
</evidence>
<dbReference type="Gene3D" id="3.40.50.1820">
    <property type="entry name" value="alpha/beta hydrolase"/>
    <property type="match status" value="1"/>
</dbReference>
<dbReference type="InterPro" id="IPR006162">
    <property type="entry name" value="Ppantetheine_attach_site"/>
</dbReference>
<organism evidence="6 7">
    <name type="scientific">Pseudomonas taiwanensis</name>
    <dbReference type="NCBI Taxonomy" id="470150"/>
    <lineage>
        <taxon>Bacteria</taxon>
        <taxon>Pseudomonadati</taxon>
        <taxon>Pseudomonadota</taxon>
        <taxon>Gammaproteobacteria</taxon>
        <taxon>Pseudomonadales</taxon>
        <taxon>Pseudomonadaceae</taxon>
        <taxon>Pseudomonas</taxon>
    </lineage>
</organism>
<dbReference type="FunFam" id="3.40.50.980:FF:000002">
    <property type="entry name" value="Enterobactin synthetase component F"/>
    <property type="match status" value="1"/>
</dbReference>
<dbReference type="InterPro" id="IPR020845">
    <property type="entry name" value="AMP-binding_CS"/>
</dbReference>
<dbReference type="CDD" id="cd19543">
    <property type="entry name" value="DCL_NRPS"/>
    <property type="match status" value="2"/>
</dbReference>
<dbReference type="InterPro" id="IPR025110">
    <property type="entry name" value="AMP-bd_C"/>
</dbReference>
<dbReference type="SMART" id="SM01294">
    <property type="entry name" value="PKS_PP_betabranch"/>
    <property type="match status" value="1"/>
</dbReference>
<dbReference type="InterPro" id="IPR001242">
    <property type="entry name" value="Condensation_dom"/>
</dbReference>
<comment type="cofactor">
    <cofactor evidence="1">
        <name>pantetheine 4'-phosphate</name>
        <dbReference type="ChEBI" id="CHEBI:47942"/>
    </cofactor>
</comment>
<dbReference type="SUPFAM" id="SSF52777">
    <property type="entry name" value="CoA-dependent acyltransferases"/>
    <property type="match status" value="12"/>
</dbReference>
<dbReference type="FunFam" id="1.10.1200.10:FF:000005">
    <property type="entry name" value="Nonribosomal peptide synthetase 1"/>
    <property type="match status" value="3"/>
</dbReference>
<dbReference type="InterPro" id="IPR010071">
    <property type="entry name" value="AA_adenyl_dom"/>
</dbReference>
<evidence type="ECO:0000256" key="1">
    <source>
        <dbReference type="ARBA" id="ARBA00001957"/>
    </source>
</evidence>
<dbReference type="InterPro" id="IPR042099">
    <property type="entry name" value="ANL_N_sf"/>
</dbReference>
<dbReference type="InterPro" id="IPR036736">
    <property type="entry name" value="ACP-like_sf"/>
</dbReference>
<dbReference type="FunFam" id="3.30.559.10:FF:000012">
    <property type="entry name" value="Non-ribosomal peptide synthetase"/>
    <property type="match status" value="1"/>
</dbReference>
<keyword evidence="4" id="KW-0597">Phosphoprotein</keyword>
<dbReference type="GO" id="GO:0072330">
    <property type="term" value="P:monocarboxylic acid biosynthetic process"/>
    <property type="evidence" value="ECO:0007669"/>
    <property type="project" value="UniProtKB-ARBA"/>
</dbReference>
<name>A0A7L9GER7_9PSED</name>
<dbReference type="CDD" id="cd17643">
    <property type="entry name" value="A_NRPS_Cytc1-like"/>
    <property type="match status" value="1"/>
</dbReference>
<feature type="domain" description="Carrier" evidence="5">
    <location>
        <begin position="2079"/>
        <end position="2153"/>
    </location>
</feature>
<dbReference type="FunFam" id="1.10.1200.10:FF:000016">
    <property type="entry name" value="Non-ribosomal peptide synthase"/>
    <property type="match status" value="1"/>
</dbReference>
<dbReference type="PROSITE" id="PS50075">
    <property type="entry name" value="CARRIER"/>
    <property type="match status" value="4"/>
</dbReference>
<dbReference type="InterPro" id="IPR023213">
    <property type="entry name" value="CAT-like_dom_sf"/>
</dbReference>
<dbReference type="InterPro" id="IPR045851">
    <property type="entry name" value="AMP-bd_C_sf"/>
</dbReference>
<dbReference type="InterPro" id="IPR029058">
    <property type="entry name" value="AB_hydrolase_fold"/>
</dbReference>
<evidence type="ECO:0000256" key="2">
    <source>
        <dbReference type="ARBA" id="ARBA00006432"/>
    </source>
</evidence>
<dbReference type="GO" id="GO:0043041">
    <property type="term" value="P:amino acid activation for nonribosomal peptide biosynthetic process"/>
    <property type="evidence" value="ECO:0007669"/>
    <property type="project" value="UniProtKB-ARBA"/>
</dbReference>
<dbReference type="Gene3D" id="3.30.559.30">
    <property type="entry name" value="Nonribosomal peptide synthetase, condensation domain"/>
    <property type="match status" value="6"/>
</dbReference>
<dbReference type="Pfam" id="PF13193">
    <property type="entry name" value="AMP-binding_C"/>
    <property type="match status" value="3"/>
</dbReference>
<dbReference type="Proteomes" id="UP000593847">
    <property type="component" value="Chromosome"/>
</dbReference>
<dbReference type="CDD" id="cd17649">
    <property type="entry name" value="A_NRPS_PvdJ-like"/>
    <property type="match status" value="1"/>
</dbReference>
<dbReference type="Gene3D" id="3.30.300.30">
    <property type="match status" value="4"/>
</dbReference>
<dbReference type="Gene3D" id="3.30.559.10">
    <property type="entry name" value="Chloramphenicol acetyltransferase-like domain"/>
    <property type="match status" value="6"/>
</dbReference>
<evidence type="ECO:0000256" key="3">
    <source>
        <dbReference type="ARBA" id="ARBA00022450"/>
    </source>
</evidence>
<keyword evidence="7" id="KW-1185">Reference proteome</keyword>
<dbReference type="RefSeq" id="WP_192907487.1">
    <property type="nucleotide sequence ID" value="NZ_CP062699.1"/>
</dbReference>
<dbReference type="GO" id="GO:0031177">
    <property type="term" value="F:phosphopantetheine binding"/>
    <property type="evidence" value="ECO:0007669"/>
    <property type="project" value="InterPro"/>
</dbReference>
<keyword evidence="3" id="KW-0596">Phosphopantetheine</keyword>
<dbReference type="SMART" id="SM00823">
    <property type="entry name" value="PKS_PP"/>
    <property type="match status" value="4"/>
</dbReference>
<dbReference type="PROSITE" id="PS00012">
    <property type="entry name" value="PHOSPHOPANTETHEINE"/>
    <property type="match status" value="3"/>
</dbReference>
<evidence type="ECO:0000259" key="5">
    <source>
        <dbReference type="PROSITE" id="PS50075"/>
    </source>
</evidence>
<dbReference type="GO" id="GO:0044550">
    <property type="term" value="P:secondary metabolite biosynthetic process"/>
    <property type="evidence" value="ECO:0007669"/>
    <property type="project" value="UniProtKB-ARBA"/>
</dbReference>
<dbReference type="NCBIfam" id="TIGR01720">
    <property type="entry name" value="NRPS-para261"/>
    <property type="match status" value="2"/>
</dbReference>
<dbReference type="FunFam" id="2.30.38.10:FF:000001">
    <property type="entry name" value="Non-ribosomal peptide synthetase PvdI"/>
    <property type="match status" value="3"/>
</dbReference>
<dbReference type="CDD" id="cd19534">
    <property type="entry name" value="E_NRPS"/>
    <property type="match status" value="2"/>
</dbReference>
<comment type="similarity">
    <text evidence="2">Belongs to the ATP-dependent AMP-binding enzyme family.</text>
</comment>
<feature type="domain" description="Carrier" evidence="5">
    <location>
        <begin position="5134"/>
        <end position="5209"/>
    </location>
</feature>
<dbReference type="KEGG" id="ptai:ICN73_24345"/>
<dbReference type="InterPro" id="IPR020806">
    <property type="entry name" value="PKS_PP-bd"/>
</dbReference>
<sequence length="5230" mass="573721">MNVEKSLKLARRFIELPVEKRRLFLETLASEGIDFSQFPIPADVAVDDRHALSYAQQRMWFLWQLDPHGAAYNLPSAVVLKGALDTSAVQRAFEQVLQRHQALRTVFQTQGDDVVQVVQPAAIVIEEHDLQALAAEARDAAVAQAVRDEAGLPFDLQQGPLFRVRLLKLAAQEHVLLLTLHHIVADGWSMNVLIQEFVHGYDALVRGQVPVLPELPIQYSDYALWQRRWLEAGEQARQLAYWQAKLGDQHPVLQLPADYPRPLHASRQGQRLPIAVPQGLSERLAGLARQQGVTLFSVLLAGFKLLLQHYSGLQDIRVGVPVANRNREEVEGLIGVFVNTQVLRTELDPQMSVAQLLADIRETTRAAQSHQDLPFERLVEGLQVERSLSHTPLFQVLHNHQANVADIGALRSESGLELHVLERHERSVQFELTLDTVERDGQVQAAFTYARELFAPATIERMASHWLNLLQAMAADPLAAIGDLPLLGAGERQRLLQASQPAASEFAVDSILALFAAQVAQQPQAPALVFGDRQLSYAELNADANRLAHQLIEWGVGPEVRVGIAVERSVEMIVGLLAILKAGGAYVPFDPEYPQERLAYMLDDSGVQLLLTQQALLPRLPQDTQVRYLVLDQAAEELARFSTTAPPAQLNADNLAYVIYTSGSTGRSKGVTISHGALANYVQAALQRLALGRVASMAVVSTLAADLGHTTLFGALCSGSCLHVIALDISLDAERFAAYMHAHAVDVLKIVPSHLQALLDGPHPARALPQRALVLGGEACPAGLMAHLAQLAPHCTLFNHYGPTETTVGALADAVEVPSATGRVPLGRPLANMQAYVLDASLQPLSTGCQGELYLAGAGVARGYHRRAAMTAERFVPNPFGAAGSRVYRTGDLARQLANGQVDYLGRVDHQVKIRGYRIELGEITDTLKRQPRVHDAVAVIHGTGSAARIVAYVVPDSQADASQVLADAQAALARQLPDYMLPSRFMALPGMPLTLNGKLDLRALPVPDEGPAQAYRAPQTTLQQQLALIWQDVLNVAQVGLDDNFFALGGHSLLATQIIARVRRILGRDVPLRSLFESNSLQGFAEQVLGAGAQHVEPIAAVPRDQPLVASHAQQRQWLFWQMQPHSTAYHTPMVVRLRGELDRAALTQAFATLCERHEAFRTTFVERDGVLLQRIQPAGELPLAWDRLPATAELAQIQAQVLAETQRLFDLGTGPLWRARVLQLGEQDQLLVVTLHHIISDGGSMSVMVREFVALYQALHRGEAPALAKLPIQYADYAAWHKHWLEQGELQRQLDYWRGQLGSEQPILELPIDHPRSALKDHRLGRVAFALDSELAQRLRQLAREHELTLFQLFLGAFALLLQRYCEQPDVRIGIPVSNRSRQELENVLGFFVNTLVMRVEVDPAMSGAALLSQVKATALAGQAHQDLPFDRLVEALNPQRSLDRNPLFQVMYNHLSIAGQQVGSTSLAGLHAEEMTLQGGTAQFDLTLETLETDAAINVSFLYAAELFEAATLQRMAEHWCNLLRGLAADPAQAVGELPLLAPQEQAALLQGWQQAGLAAAPAAVHQLIAEQARRQPQAVALLVGDQQLSYGQLEARANQLAHRLRALGVGPDVLVGIALERSLDMVVGLLGILKAGGAFLPLDPQYPAERLAYMMQDSGIDLLLSHSRVLPGLDVQAGIRTLLLDQRVEQPGADHAPTVALNPQNLAYVIYTSGSTGQPKGVAVAHGPLAMHCLATGQWYEMTPADRELHFLSFAFDGAHERWLTSLVMGGSLLLRDDELWSPERTYEEIRRHGVTMAGFPPAYLQQLAEHAAHAGNPPPVRLYSFGGDAMPRATYERVQQSLQPQVMINGYGPTETVVTPMVWRTRAGDHCDSAYAPIGQPVGERSACVLDAALGLLPAGVAGQLYLGGAGLARGYLGRPGLTAERFVPDPFGTEGARLYRTGDQVRLRADGQFDYLGRIDNQVKIRGFRVELGEIEACLLACAEVREAVVVAVDGPSGKQLAAYLVLADSIAAHGPAEQREQLKAALRQSLPDYMLPTHWLVLEQLPLLPNGKLDRKALPAPDFSALQQAYVAPRNALEQRLAALWQRVLKLPQVGVSDNFFELGGDSIISIQLVSRARQDGLLFSARDLFEHQTVAALASVAQVGACEVQADQGPLSGEQVLLPVHQLFFAQEIPARHHWNQSILLEPRQPLNAADLDQALHALVEHHDALRLSFAPADDGWKAHYRSPAQCAQVALLWQAAVDDEGGLHTLLEQAQRSLDLENGPLLRALLATLADGSQRLLLVVHHLVVDGVSWRILLEDLQQAYAALLAGNQPNLPAKSHSMQAWAKRLQGHAAHMQGQLGYWCEQLQGCAALPRRQVSDLAAANQQCHAHTVYSRLDRAWTERLLREAPAAYRTRVNDLLLAALVRVIAGWTGRDEVSVLLEGHGREALFDDLDLSRTLGWFTTVFPLTLAVPSERSHTLKQVKQHLHSIPDNGIGFGVLGQWGSAEARQQLGHAPLPEITFNYLGQFDGSFDQAEALFVPAKEDKGADHDAQAPLGNLLSLNGQVYGGELSLGWTFSRELFDSATLERLAADYTRELQALIEHCCTPGVCGVTPSDFPLARLSQTQLDRLPVPAAEIADLYPLAPMQQGMLFHALYEQQAGDYVNQMRVDVDGLDVERFRRAWEAVLQRHDILRTQFHWEHEQALQVVRKYVELPFVVHDWQGREGLEAALEQLALDQRQQGFDLSQAPLLRLALVRTGPARQHLLYTSHHILMDGWSNSQLLGEVLHQYALLGDGQPSALPPVTSRYSDYIGWLGRQDAAAGEAFWKDCLRDLQGPTRLAQAIAYEAQAEAGEGYAEHVQVIDAATTGQLVALARQHKVTLNTLLQGAWLLLLQRYTGQDSVTFGATVAGRPAALKGIEQQVGLFINTLPVTASPAPQLPFAQFLQQLQAQNVAMREFEHTPLFDIQRWSGQGGEALFDNILVFENYPVSEALQQGAPAGLSFGEVYSREQTHYPLTLSISQGQTLQLHYSHALEHLQRPALAALADNFQHVLQQCLSLPLDSCLGAFCLVAPATREGLLQHVNQTAADYPLQHSYAELFEAQVARSPQAVVARCGDRQYSYSELNRRANRVAHGLIALGVGPDQPVALLAQRSLELLGMMVGTFKAAAGYLPLDPGLPQQRLSHIVALSRTPVLLCTEACQAQAEALLDALDEARRPQLLVLEALDRPGSAEHDPQRYSGPQHLAYVIYTSGSTGQPKGVMVEQAGMLNNQLSKVPYLGLGPDDVIAQTASQSFDISVWQFLAAPLFGGCVQIVPNELAHDPEALLQQVREQRISVLESVPSLIQGMFQAPAIAVPSLRWMLPTGEALAPETARQWLQRYPDVGLVNAYGPAECSDDVAFFRVDLASTQGVYLPIGSPTDNNRLYVLDAALELAPLGVTGELCVAGTGVGRGYVGDPLRTAQAFIPHPCGASGERLYRTGDLARRRADGVLEYVGRVDHQVKIRGFRIELGEIEAALLDSDQVREAVVMAQPGANGPQLVAYCVADDAVAADALKQQLKASLKARLPDYMVPVHWVLMARLPLTPNGKVDRKALPLPDMSQARQAYVAPRSELEQQLAAIWQDVLKLEQVGLDDNFFELGGDSIVSIQVVGRARQAGIAFSPKDVFEQQTVQGLARVARRGAAQQQIDQGPVSGELHLLPAQAEFFALAIPQRHHWNQSVLLDALQLLDADRLEHALHQLVVHHDGLRLKFDESEQGWRASFGEAHVRHALLWQRDCADAQALEALCDQAQASLCLGSGDLVRAVLVTQPGECQRLLLVIHHLLVDGVSWRILLEDLQRAYRQCVAGQTVVLPAKTSSLRDWAGQLQAYAGSAGLGSELAYWQAQLQHDHAELPCDHPGARQQRRRARTVSTQLDREVTRQLLQEAPATYRTQVNDLLLTALARVVGRWSGQVATLIQLEGHGREELSADLDLSRTVGWFTSLYPVCLRVEGELGASIKQVKEQLRAIPNKGLGYGVLRYLGSDDQRQALQGLATPRITFNYLGQFDASFDGAGDALLQPSRLGVGAEQSADAPLENWLSLNGQVYGGELRMGWTFSLDLFDEQTVQRLADDYGRELRSLVEHCLQANEAGEQGMTPSDFPLAGLSQAQLDALPVPAAQVEDIYALSPMQQGMLFHSLYEQGSGDYINQMRADVQGLDAERLRAAWQAVYDRHEVLRASVLWQGQQQPLQVIHKHLAVALVYQDWRERRELPTALDQLANAERLRGFDLGKAPLQRIQVIRIGDDRYHLIDTNHHILMDGWSYSQLLGEVLEQYGAQARGEPRPAAPAGRYRDYIGWLQRQDAQASEQFWKARLADLEQPTLLSRSLATGQPLAEADVAGQGQVVLLRDRQQTRQLSDFARQHKVTLNTLMQGAWLLLLQRYTGQAAVAFGVTVAGRPAELRGVEAHIGLFINTLPVVASPRPEQPVVQWLQALQSLNLQLREHEHTPLFEIQRWAGHGGEGLFDSIMVFENYPVSEILQQTAPEGLRFDAVHNHEQANYPLTLAVNQGETLSVTFGYDRGCFAAVQVEQLAGHLRQLLEQIVEASAHQALGSLTLLDAQQQQATFAQWNPAPAEHPADQALHSRIEAQVQRTPDAIAVTCEGQALSYAQLNQRANALARRLVDDGVGPDVLVGLAAERSLDMVVGIFAILKAGGAYVPLDPAYPADRLAYMIEDSGLQRLLAQPQVLASLPVPAGVRVLSLESNDDSTQADPLACSPVTVSPDNLAYVIYTSGSTGKPKGVLLPQRNVLRLFTATDADFRFGSDDVWSLFHSYAFDFSVWEIFGALLYGGRLVIVPQHTSRSPEAFYQLLADEQVTVLNQTPSAFKQLMAVATTAEPQRPLALRSVVFGGEALDVNSLAPWFERFGDRQPQLVNMYGITETTVHVSYRPLSRADLGKAASSPMGVPIPDLSWYVLDGDLNPVAKGCIGELYVGRAGLARGYLKRSDLSATRFVPDPFGAPGGRLYRTGDLARYHADGVIEYAGRIDHQVKIRGFRIELGEIEARLQAQPQVREALVLAQEGATGQQLVAYLIPAAEVALEQQAGLRAQLREQLKEALPDYMVPAHLLLLDRWPLTANGKLDRKALPKADASLLQHGYRAPRSELEQQLAAIWQDVLKLEQVGLDDHFFELGGHSLLAVSVVSRVQLELGLSLTPQLIFQHPTLASFAEQLAQASAPADTQTLSKLSALLDEMEEV</sequence>
<dbReference type="Gene3D" id="1.10.1200.10">
    <property type="entry name" value="ACP-like"/>
    <property type="match status" value="3"/>
</dbReference>
<dbReference type="CDD" id="cd19531">
    <property type="entry name" value="LCL_NRPS-like"/>
    <property type="match status" value="2"/>
</dbReference>
<dbReference type="Pfam" id="PF00501">
    <property type="entry name" value="AMP-binding"/>
    <property type="match status" value="4"/>
</dbReference>
<dbReference type="FunFam" id="3.30.300.30:FF:000010">
    <property type="entry name" value="Enterobactin synthetase component F"/>
    <property type="match status" value="3"/>
</dbReference>
<dbReference type="NCBIfam" id="TIGR01733">
    <property type="entry name" value="AA-adenyl-dom"/>
    <property type="match status" value="4"/>
</dbReference>
<accession>A0A7L9GER7</accession>
<dbReference type="Pfam" id="PF00550">
    <property type="entry name" value="PP-binding"/>
    <property type="match status" value="4"/>
</dbReference>
<dbReference type="SUPFAM" id="SSF56801">
    <property type="entry name" value="Acetyl-CoA synthetase-like"/>
    <property type="match status" value="4"/>
</dbReference>
<evidence type="ECO:0000256" key="4">
    <source>
        <dbReference type="ARBA" id="ARBA00022553"/>
    </source>
</evidence>
<feature type="domain" description="Carrier" evidence="5">
    <location>
        <begin position="3602"/>
        <end position="3676"/>
    </location>
</feature>
<dbReference type="FunFam" id="3.40.50.980:FF:000001">
    <property type="entry name" value="Non-ribosomal peptide synthetase"/>
    <property type="match status" value="3"/>
</dbReference>
<dbReference type="InterPro" id="IPR000873">
    <property type="entry name" value="AMP-dep_synth/lig_dom"/>
</dbReference>
<dbReference type="PANTHER" id="PTHR45398">
    <property type="match status" value="1"/>
</dbReference>
<protein>
    <submittedName>
        <fullName evidence="6">Non-ribosomal peptide synthase/polyketide synthase</fullName>
    </submittedName>
</protein>
<dbReference type="SUPFAM" id="SSF47336">
    <property type="entry name" value="ACP-like"/>
    <property type="match status" value="4"/>
</dbReference>
<dbReference type="NCBIfam" id="NF003417">
    <property type="entry name" value="PRK04813.1"/>
    <property type="match status" value="4"/>
</dbReference>
<gene>
    <name evidence="6" type="ORF">ICN73_24345</name>
</gene>
<evidence type="ECO:0000313" key="6">
    <source>
        <dbReference type="EMBL" id="QOJ90960.1"/>
    </source>
</evidence>
<dbReference type="Pfam" id="PF00668">
    <property type="entry name" value="Condensation"/>
    <property type="match status" value="6"/>
</dbReference>
<dbReference type="NCBIfam" id="NF004282">
    <property type="entry name" value="PRK05691.1"/>
    <property type="match status" value="3"/>
</dbReference>
<feature type="domain" description="Carrier" evidence="5">
    <location>
        <begin position="1018"/>
        <end position="1093"/>
    </location>
</feature>
<dbReference type="InterPro" id="IPR010060">
    <property type="entry name" value="NRPS_synth"/>
</dbReference>
<dbReference type="Gene3D" id="3.40.50.12780">
    <property type="entry name" value="N-terminal domain of ligase-like"/>
    <property type="match status" value="1"/>
</dbReference>
<dbReference type="FunFam" id="3.40.50.12780:FF:000012">
    <property type="entry name" value="Non-ribosomal peptide synthetase"/>
    <property type="match status" value="2"/>
</dbReference>
<dbReference type="CDD" id="cd05930">
    <property type="entry name" value="A_NRPS"/>
    <property type="match status" value="2"/>
</dbReference>
<dbReference type="InterPro" id="IPR009081">
    <property type="entry name" value="PP-bd_ACP"/>
</dbReference>
<reference evidence="6" key="1">
    <citation type="submission" date="2020-09" db="EMBL/GenBank/DDBJ databases">
        <title>Complete genome sequence of Pseudomonas taiwanensis CC, a plant growth-promoting and biotite-weathering strain.</title>
        <authorList>
            <person name="Cheng C."/>
        </authorList>
    </citation>
    <scope>NUCLEOTIDE SEQUENCE [LARGE SCALE GENOMIC DNA]</scope>
    <source>
        <strain evidence="6">WRS8</strain>
    </source>
</reference>
<proteinExistence type="inferred from homology"/>
<dbReference type="FunFam" id="3.30.300.30:FF:000015">
    <property type="entry name" value="Nonribosomal peptide synthase SidD"/>
    <property type="match status" value="1"/>
</dbReference>
<dbReference type="EMBL" id="CP062699">
    <property type="protein sequence ID" value="QOJ90960.1"/>
    <property type="molecule type" value="Genomic_DNA"/>
</dbReference>
<dbReference type="Gene3D" id="2.30.38.10">
    <property type="entry name" value="Luciferase, Domain 3"/>
    <property type="match status" value="3"/>
</dbReference>
<dbReference type="Gene3D" id="3.40.50.980">
    <property type="match status" value="6"/>
</dbReference>
<dbReference type="GO" id="GO:0003824">
    <property type="term" value="F:catalytic activity"/>
    <property type="evidence" value="ECO:0007669"/>
    <property type="project" value="InterPro"/>
</dbReference>
<dbReference type="PROSITE" id="PS00455">
    <property type="entry name" value="AMP_BINDING"/>
    <property type="match status" value="4"/>
</dbReference>
<dbReference type="PANTHER" id="PTHR45398:SF1">
    <property type="entry name" value="ENZYME, PUTATIVE (JCVI)-RELATED"/>
    <property type="match status" value="1"/>
</dbReference>